<organism evidence="1 2">
    <name type="scientific">Brucella daejeonensis</name>
    <dbReference type="NCBI Taxonomy" id="659015"/>
    <lineage>
        <taxon>Bacteria</taxon>
        <taxon>Pseudomonadati</taxon>
        <taxon>Pseudomonadota</taxon>
        <taxon>Alphaproteobacteria</taxon>
        <taxon>Hyphomicrobiales</taxon>
        <taxon>Brucellaceae</taxon>
        <taxon>Brucella/Ochrobactrum group</taxon>
        <taxon>Brucella</taxon>
    </lineage>
</organism>
<dbReference type="InterPro" id="IPR009057">
    <property type="entry name" value="Homeodomain-like_sf"/>
</dbReference>
<name>A0A7W9AZW2_9HYPH</name>
<keyword evidence="2" id="KW-1185">Reference proteome</keyword>
<dbReference type="Proteomes" id="UP000555546">
    <property type="component" value="Unassembled WGS sequence"/>
</dbReference>
<proteinExistence type="predicted"/>
<reference evidence="1 2" key="1">
    <citation type="submission" date="2020-08" db="EMBL/GenBank/DDBJ databases">
        <title>Genomic Encyclopedia of Type Strains, Phase IV (KMG-IV): sequencing the most valuable type-strain genomes for metagenomic binning, comparative biology and taxonomic classification.</title>
        <authorList>
            <person name="Goeker M."/>
        </authorList>
    </citation>
    <scope>NUCLEOTIDE SEQUENCE [LARGE SCALE GENOMIC DNA]</scope>
    <source>
        <strain evidence="1 2">DSM 26944</strain>
    </source>
</reference>
<dbReference type="EMBL" id="JACIJG010000015">
    <property type="protein sequence ID" value="MBB5703629.1"/>
    <property type="molecule type" value="Genomic_DNA"/>
</dbReference>
<dbReference type="Pfam" id="PF13565">
    <property type="entry name" value="HTH_32"/>
    <property type="match status" value="1"/>
</dbReference>
<dbReference type="AlphaFoldDB" id="A0A7W9AZW2"/>
<dbReference type="SUPFAM" id="SSF46689">
    <property type="entry name" value="Homeodomain-like"/>
    <property type="match status" value="1"/>
</dbReference>
<accession>A0A7W9AZW2</accession>
<protein>
    <submittedName>
        <fullName evidence="1">Transposase</fullName>
    </submittedName>
</protein>
<comment type="caution">
    <text evidence="1">The sequence shown here is derived from an EMBL/GenBank/DDBJ whole genome shotgun (WGS) entry which is preliminary data.</text>
</comment>
<evidence type="ECO:0000313" key="2">
    <source>
        <dbReference type="Proteomes" id="UP000555546"/>
    </source>
</evidence>
<sequence length="156" mass="17309">MALSLIYDGESRSAAARFGGVGLQIVRDWVLRFNAHGVDGLVNGKAPGRKPLLNDEQRVALAALVDSGPQFEVDGTVRWRLCDLMRWIAVEFGIKASRQTVARELRMIATANCLLAPGIMRRIAKPSPFLKRLPCRTGRNPCMPDQRQRNRNLVSG</sequence>
<gene>
    <name evidence="1" type="ORF">FHS76_003536</name>
</gene>
<evidence type="ECO:0000313" key="1">
    <source>
        <dbReference type="EMBL" id="MBB5703629.1"/>
    </source>
</evidence>